<dbReference type="Pfam" id="PF01042">
    <property type="entry name" value="Ribonuc_L-PSP"/>
    <property type="match status" value="1"/>
</dbReference>
<gene>
    <name evidence="2" type="ORF">FPY71_13980</name>
</gene>
<evidence type="ECO:0000256" key="1">
    <source>
        <dbReference type="ARBA" id="ARBA00010552"/>
    </source>
</evidence>
<organism evidence="2 3">
    <name type="scientific">Aureimonas fodinaquatilis</name>
    <dbReference type="NCBI Taxonomy" id="2565783"/>
    <lineage>
        <taxon>Bacteria</taxon>
        <taxon>Pseudomonadati</taxon>
        <taxon>Pseudomonadota</taxon>
        <taxon>Alphaproteobacteria</taxon>
        <taxon>Hyphomicrobiales</taxon>
        <taxon>Aurantimonadaceae</taxon>
        <taxon>Aureimonas</taxon>
    </lineage>
</organism>
<sequence length="118" mass="12920">MLTRHHTSHRLSRCVEYSLSGTMVVTAGEVADDLSADIIGQTRDVLTKIDGLLADAGTDKNNLVAAYIWLPSISDFDAMNAVWDKWLPEGKAPVRACVEARLANPAIRVEIQVYALKP</sequence>
<dbReference type="InterPro" id="IPR019897">
    <property type="entry name" value="RidA_CS"/>
</dbReference>
<dbReference type="RefSeq" id="WP_149300912.1">
    <property type="nucleotide sequence ID" value="NZ_VTWH01000003.1"/>
</dbReference>
<keyword evidence="3" id="KW-1185">Reference proteome</keyword>
<dbReference type="PANTHER" id="PTHR47328">
    <property type="match status" value="1"/>
</dbReference>
<reference evidence="2 3" key="1">
    <citation type="submission" date="2019-08" db="EMBL/GenBank/DDBJ databases">
        <title>Aureimonas fodiniaquatilis sp. nov., isolated from a coal mine wastewater.</title>
        <authorList>
            <person name="Kim W."/>
        </authorList>
    </citation>
    <scope>NUCLEOTIDE SEQUENCE [LARGE SCALE GENOMIC DNA]</scope>
    <source>
        <strain evidence="2 3">CAU 1482</strain>
    </source>
</reference>
<evidence type="ECO:0000313" key="2">
    <source>
        <dbReference type="EMBL" id="KAA0969627.1"/>
    </source>
</evidence>
<dbReference type="Proteomes" id="UP000324738">
    <property type="component" value="Unassembled WGS sequence"/>
</dbReference>
<dbReference type="SUPFAM" id="SSF55298">
    <property type="entry name" value="YjgF-like"/>
    <property type="match status" value="1"/>
</dbReference>
<dbReference type="PROSITE" id="PS01094">
    <property type="entry name" value="UPF0076"/>
    <property type="match status" value="1"/>
</dbReference>
<dbReference type="InterPro" id="IPR035959">
    <property type="entry name" value="RutC-like_sf"/>
</dbReference>
<dbReference type="Gene3D" id="3.30.1330.40">
    <property type="entry name" value="RutC-like"/>
    <property type="match status" value="1"/>
</dbReference>
<dbReference type="CDD" id="cd06150">
    <property type="entry name" value="YjgF_YER057c_UK114_like_2"/>
    <property type="match status" value="1"/>
</dbReference>
<dbReference type="EMBL" id="VTWH01000003">
    <property type="protein sequence ID" value="KAA0969627.1"/>
    <property type="molecule type" value="Genomic_DNA"/>
</dbReference>
<comment type="similarity">
    <text evidence="1">Belongs to the RutC family.</text>
</comment>
<dbReference type="InterPro" id="IPR006175">
    <property type="entry name" value="YjgF/YER057c/UK114"/>
</dbReference>
<name>A0A5B0DS47_9HYPH</name>
<dbReference type="AlphaFoldDB" id="A0A5B0DS47"/>
<comment type="caution">
    <text evidence="2">The sequence shown here is derived from an EMBL/GenBank/DDBJ whole genome shotgun (WGS) entry which is preliminary data.</text>
</comment>
<protein>
    <submittedName>
        <fullName evidence="2">RidA family protein</fullName>
    </submittedName>
</protein>
<proteinExistence type="inferred from homology"/>
<accession>A0A5B0DS47</accession>
<evidence type="ECO:0000313" key="3">
    <source>
        <dbReference type="Proteomes" id="UP000324738"/>
    </source>
</evidence>
<dbReference type="PANTHER" id="PTHR47328:SF1">
    <property type="entry name" value="RUTC FAMILY PROTEIN YOAB"/>
    <property type="match status" value="1"/>
</dbReference>
<dbReference type="InterPro" id="IPR035709">
    <property type="entry name" value="YoaB-like"/>
</dbReference>
<dbReference type="OrthoDB" id="9803101at2"/>